<dbReference type="EMBL" id="VCIW01000016">
    <property type="protein sequence ID" value="TLS50177.1"/>
    <property type="molecule type" value="Genomic_DNA"/>
</dbReference>
<organism evidence="2 3">
    <name type="scientific">Paenibacillus antri</name>
    <dbReference type="NCBI Taxonomy" id="2582848"/>
    <lineage>
        <taxon>Bacteria</taxon>
        <taxon>Bacillati</taxon>
        <taxon>Bacillota</taxon>
        <taxon>Bacilli</taxon>
        <taxon>Bacillales</taxon>
        <taxon>Paenibacillaceae</taxon>
        <taxon>Paenibacillus</taxon>
    </lineage>
</organism>
<sequence length="210" mass="24153">MDIRIERGRVTAATNSESNRKEPSPRWDVPIAKTEDLERAARELAADPELDGRWRAGLATEDERERLGAGDRDWRAACDCGQRQPCRHAQSLLFRFRQEAKRDPWLWWEAAGVDRDALESAVRGARAKLAEVAPEAEAAWEARAVQRAKSLARENEEPWMLRRIADPAFWNRDVSFADWLKPIAFAVRAKEEHHDAESDYAMDSHVRERP</sequence>
<proteinExistence type="predicted"/>
<dbReference type="Proteomes" id="UP000309676">
    <property type="component" value="Unassembled WGS sequence"/>
</dbReference>
<comment type="caution">
    <text evidence="2">The sequence shown here is derived from an EMBL/GenBank/DDBJ whole genome shotgun (WGS) entry which is preliminary data.</text>
</comment>
<evidence type="ECO:0000313" key="3">
    <source>
        <dbReference type="Proteomes" id="UP000309676"/>
    </source>
</evidence>
<reference evidence="2 3" key="1">
    <citation type="submission" date="2019-05" db="EMBL/GenBank/DDBJ databases">
        <authorList>
            <person name="Narsing Rao M.P."/>
            <person name="Li W.J."/>
        </authorList>
    </citation>
    <scope>NUCLEOTIDE SEQUENCE [LARGE SCALE GENOMIC DNA]</scope>
    <source>
        <strain evidence="2 3">SYSU_K30003</strain>
    </source>
</reference>
<dbReference type="RefSeq" id="WP_138196331.1">
    <property type="nucleotide sequence ID" value="NZ_VCIW01000016.1"/>
</dbReference>
<accession>A0A5R9G1G2</accession>
<gene>
    <name evidence="2" type="ORF">FE782_21125</name>
</gene>
<feature type="region of interest" description="Disordered" evidence="1">
    <location>
        <begin position="1"/>
        <end position="31"/>
    </location>
</feature>
<dbReference type="AlphaFoldDB" id="A0A5R9G1G2"/>
<evidence type="ECO:0000313" key="2">
    <source>
        <dbReference type="EMBL" id="TLS50177.1"/>
    </source>
</evidence>
<keyword evidence="3" id="KW-1185">Reference proteome</keyword>
<name>A0A5R9G1G2_9BACL</name>
<protein>
    <recommendedName>
        <fullName evidence="4">SWIM-type domain-containing protein</fullName>
    </recommendedName>
</protein>
<evidence type="ECO:0000256" key="1">
    <source>
        <dbReference type="SAM" id="MobiDB-lite"/>
    </source>
</evidence>
<evidence type="ECO:0008006" key="4">
    <source>
        <dbReference type="Google" id="ProtNLM"/>
    </source>
</evidence>